<dbReference type="InterPro" id="IPR052552">
    <property type="entry name" value="YeaO-like"/>
</dbReference>
<dbReference type="Proteomes" id="UP001500058">
    <property type="component" value="Unassembled WGS sequence"/>
</dbReference>
<evidence type="ECO:0000313" key="2">
    <source>
        <dbReference type="Proteomes" id="UP001500058"/>
    </source>
</evidence>
<evidence type="ECO:0000313" key="1">
    <source>
        <dbReference type="EMBL" id="GAA2394448.1"/>
    </source>
</evidence>
<dbReference type="Pfam" id="PF22752">
    <property type="entry name" value="DUF488-N3i"/>
    <property type="match status" value="1"/>
</dbReference>
<dbReference type="PANTHER" id="PTHR36849:SF1">
    <property type="entry name" value="CYTOPLASMIC PROTEIN"/>
    <property type="match status" value="1"/>
</dbReference>
<keyword evidence="2" id="KW-1185">Reference proteome</keyword>
<dbReference type="PANTHER" id="PTHR36849">
    <property type="entry name" value="CYTOPLASMIC PROTEIN-RELATED"/>
    <property type="match status" value="1"/>
</dbReference>
<name>A0ABP5V7Q6_9ACTN</name>
<gene>
    <name evidence="1" type="ORF">GCM10010420_19600</name>
</gene>
<comment type="caution">
    <text evidence="1">The sequence shown here is derived from an EMBL/GenBank/DDBJ whole genome shotgun (WGS) entry which is preliminary data.</text>
</comment>
<sequence>MGDTEHGQAAEGFAVRTRRVYEAAAPGDGKRVLVDRLWPRGLAKERAGLDEWAKDVAPSDGLRRWYGHDPGRYAEFAGRYRAELAEPGRHEAVERLRELAGDGPITLLTATGEVDRSHLPVLAEVLRNTPGSAG</sequence>
<protein>
    <submittedName>
        <fullName evidence="1">DUF488 family protein</fullName>
    </submittedName>
</protein>
<proteinExistence type="predicted"/>
<dbReference type="RefSeq" id="WP_344630506.1">
    <property type="nucleotide sequence ID" value="NZ_BAAATJ010000006.1"/>
</dbReference>
<dbReference type="EMBL" id="BAAATJ010000006">
    <property type="protein sequence ID" value="GAA2394448.1"/>
    <property type="molecule type" value="Genomic_DNA"/>
</dbReference>
<reference evidence="2" key="1">
    <citation type="journal article" date="2019" name="Int. J. Syst. Evol. Microbiol.">
        <title>The Global Catalogue of Microorganisms (GCM) 10K type strain sequencing project: providing services to taxonomists for standard genome sequencing and annotation.</title>
        <authorList>
            <consortium name="The Broad Institute Genomics Platform"/>
            <consortium name="The Broad Institute Genome Sequencing Center for Infectious Disease"/>
            <person name="Wu L."/>
            <person name="Ma J."/>
        </authorList>
    </citation>
    <scope>NUCLEOTIDE SEQUENCE [LARGE SCALE GENOMIC DNA]</scope>
    <source>
        <strain evidence="2">JCM 6921</strain>
    </source>
</reference>
<accession>A0ABP5V7Q6</accession>
<organism evidence="1 2">
    <name type="scientific">Streptomyces glaucosporus</name>
    <dbReference type="NCBI Taxonomy" id="284044"/>
    <lineage>
        <taxon>Bacteria</taxon>
        <taxon>Bacillati</taxon>
        <taxon>Actinomycetota</taxon>
        <taxon>Actinomycetes</taxon>
        <taxon>Kitasatosporales</taxon>
        <taxon>Streptomycetaceae</taxon>
        <taxon>Streptomyces</taxon>
    </lineage>
</organism>